<protein>
    <submittedName>
        <fullName evidence="11">Magnesium transporter</fullName>
    </submittedName>
</protein>
<keyword evidence="6 9" id="KW-1133">Transmembrane helix</keyword>
<evidence type="ECO:0000256" key="1">
    <source>
        <dbReference type="ARBA" id="ARBA00004141"/>
    </source>
</evidence>
<name>A0A7T7KN73_9HYPH</name>
<evidence type="ECO:0000256" key="2">
    <source>
        <dbReference type="ARBA" id="ARBA00009749"/>
    </source>
</evidence>
<evidence type="ECO:0000256" key="8">
    <source>
        <dbReference type="PROSITE-ProRule" id="PRU00703"/>
    </source>
</evidence>
<reference evidence="11 12" key="1">
    <citation type="submission" date="2020-12" db="EMBL/GenBank/DDBJ databases">
        <authorList>
            <person name="Zheng R.K."/>
            <person name="Sun C.M."/>
        </authorList>
    </citation>
    <scope>NUCLEOTIDE SEQUENCE [LARGE SCALE GENOMIC DNA]</scope>
    <source>
        <strain evidence="11 12">ZRK001</strain>
    </source>
</reference>
<dbReference type="PANTHER" id="PTHR41394">
    <property type="entry name" value="MAGNESIUM TRANSPORTER MGTE"/>
    <property type="match status" value="1"/>
</dbReference>
<evidence type="ECO:0000256" key="5">
    <source>
        <dbReference type="ARBA" id="ARBA00022842"/>
    </source>
</evidence>
<dbReference type="AlphaFoldDB" id="A0A7T7KN73"/>
<feature type="domain" description="CBS" evidence="10">
    <location>
        <begin position="23"/>
        <end position="83"/>
    </location>
</feature>
<keyword evidence="5" id="KW-0460">Magnesium</keyword>
<comment type="subcellular location">
    <subcellularLocation>
        <location evidence="1">Membrane</location>
        <topology evidence="1">Multi-pass membrane protein</topology>
    </subcellularLocation>
</comment>
<dbReference type="SUPFAM" id="SSF54631">
    <property type="entry name" value="CBS-domain pair"/>
    <property type="match status" value="1"/>
</dbReference>
<proteinExistence type="inferred from homology"/>
<comment type="similarity">
    <text evidence="2">Belongs to the SLC41A transporter family.</text>
</comment>
<dbReference type="SUPFAM" id="SSF161093">
    <property type="entry name" value="MgtE membrane domain-like"/>
    <property type="match status" value="1"/>
</dbReference>
<feature type="transmembrane region" description="Helical" evidence="9">
    <location>
        <begin position="248"/>
        <end position="268"/>
    </location>
</feature>
<dbReference type="EMBL" id="CP066786">
    <property type="protein sequence ID" value="QQM32571.1"/>
    <property type="molecule type" value="Genomic_DNA"/>
</dbReference>
<evidence type="ECO:0000313" key="12">
    <source>
        <dbReference type="Proteomes" id="UP000596083"/>
    </source>
</evidence>
<dbReference type="InterPro" id="IPR006667">
    <property type="entry name" value="SLC41_membr_dom"/>
</dbReference>
<keyword evidence="4 9" id="KW-0812">Transmembrane</keyword>
<dbReference type="PROSITE" id="PS51371">
    <property type="entry name" value="CBS"/>
    <property type="match status" value="2"/>
</dbReference>
<feature type="transmembrane region" description="Helical" evidence="9">
    <location>
        <begin position="170"/>
        <end position="190"/>
    </location>
</feature>
<keyword evidence="3" id="KW-0813">Transport</keyword>
<keyword evidence="7 9" id="KW-0472">Membrane</keyword>
<evidence type="ECO:0000256" key="3">
    <source>
        <dbReference type="ARBA" id="ARBA00022448"/>
    </source>
</evidence>
<dbReference type="Gene3D" id="1.10.357.20">
    <property type="entry name" value="SLC41 divalent cation transporters, integral membrane domain"/>
    <property type="match status" value="1"/>
</dbReference>
<evidence type="ECO:0000256" key="4">
    <source>
        <dbReference type="ARBA" id="ARBA00022692"/>
    </source>
</evidence>
<accession>A0A7T7KN73</accession>
<dbReference type="GO" id="GO:0008324">
    <property type="term" value="F:monoatomic cation transmembrane transporter activity"/>
    <property type="evidence" value="ECO:0007669"/>
    <property type="project" value="InterPro"/>
</dbReference>
<feature type="transmembrane region" description="Helical" evidence="9">
    <location>
        <begin position="280"/>
        <end position="304"/>
    </location>
</feature>
<feature type="domain" description="CBS" evidence="10">
    <location>
        <begin position="85"/>
        <end position="141"/>
    </location>
</feature>
<dbReference type="InterPro" id="IPR036739">
    <property type="entry name" value="SLC41_membr_dom_sf"/>
</dbReference>
<evidence type="ECO:0000256" key="9">
    <source>
        <dbReference type="SAM" id="Phobius"/>
    </source>
</evidence>
<dbReference type="InterPro" id="IPR046342">
    <property type="entry name" value="CBS_dom_sf"/>
</dbReference>
<dbReference type="Proteomes" id="UP000596083">
    <property type="component" value="Chromosome"/>
</dbReference>
<dbReference type="PANTHER" id="PTHR41394:SF5">
    <property type="entry name" value="SLC41A_MGTE INTEGRAL MEMBRANE DOMAIN-CONTAINING PROTEIN"/>
    <property type="match status" value="1"/>
</dbReference>
<dbReference type="GO" id="GO:0016020">
    <property type="term" value="C:membrane"/>
    <property type="evidence" value="ECO:0007669"/>
    <property type="project" value="UniProtKB-SubCell"/>
</dbReference>
<evidence type="ECO:0000256" key="7">
    <source>
        <dbReference type="ARBA" id="ARBA00023136"/>
    </source>
</evidence>
<dbReference type="Pfam" id="PF01769">
    <property type="entry name" value="MgtE"/>
    <property type="match status" value="1"/>
</dbReference>
<evidence type="ECO:0000256" key="6">
    <source>
        <dbReference type="ARBA" id="ARBA00022989"/>
    </source>
</evidence>
<evidence type="ECO:0000313" key="11">
    <source>
        <dbReference type="EMBL" id="QQM32571.1"/>
    </source>
</evidence>
<feature type="transmembrane region" description="Helical" evidence="9">
    <location>
        <begin position="324"/>
        <end position="346"/>
    </location>
</feature>
<keyword evidence="8" id="KW-0129">CBS domain</keyword>
<evidence type="ECO:0000259" key="10">
    <source>
        <dbReference type="PROSITE" id="PS51371"/>
    </source>
</evidence>
<gene>
    <name evidence="11" type="ORF">JET14_06190</name>
</gene>
<dbReference type="Pfam" id="PF00571">
    <property type="entry name" value="CBS"/>
    <property type="match status" value="2"/>
</dbReference>
<sequence length="348" mass="37052">MVTDATAGDFALSAPLTPLARIIDQSPLTLKPETSAGEAVKLFTKNGGRSVTMACIRDAEGLLAGVVSLHDCLRHKLDDPVGMFARTDMAVTRADRSAESVAHEMVEGDIDFMPVVDRRNRLVGIIDGARASRFMVDTLQEDAEVFVGLSGTVNDDYFERSVWSDFRRRFPWVLGLAIAGLAAGYVVHIYESALDALVILALYMPMVADTGGNVGTQSASLVTRVLTTGGIRWAEAATIMWREMRVSLLMAAMLFVFAFLKVVLISNAADVPEGMTLEAIGLAIAVALAAQVVSATLIGALLPLGAVAVKQDPAVVSGPALTTIVDLTGLLLYFTITTMMLGIVVVHQ</sequence>
<dbReference type="KEGG" id="mlut:JET14_06190"/>
<dbReference type="InterPro" id="IPR000644">
    <property type="entry name" value="CBS_dom"/>
</dbReference>
<dbReference type="CDD" id="cd02205">
    <property type="entry name" value="CBS_pair_SF"/>
    <property type="match status" value="1"/>
</dbReference>
<dbReference type="Gene3D" id="3.10.580.10">
    <property type="entry name" value="CBS-domain"/>
    <property type="match status" value="1"/>
</dbReference>
<organism evidence="11 12">
    <name type="scientific">Martelella lutilitoris</name>
    <dbReference type="NCBI Taxonomy" id="2583532"/>
    <lineage>
        <taxon>Bacteria</taxon>
        <taxon>Pseudomonadati</taxon>
        <taxon>Pseudomonadota</taxon>
        <taxon>Alphaproteobacteria</taxon>
        <taxon>Hyphomicrobiales</taxon>
        <taxon>Aurantimonadaceae</taxon>
        <taxon>Martelella</taxon>
    </lineage>
</organism>